<gene>
    <name evidence="4" type="ORF">FHR98_000397</name>
</gene>
<evidence type="ECO:0000256" key="2">
    <source>
        <dbReference type="SAM" id="MobiDB-lite"/>
    </source>
</evidence>
<dbReference type="GO" id="GO:0006354">
    <property type="term" value="P:DNA-templated transcription elongation"/>
    <property type="evidence" value="ECO:0007669"/>
    <property type="project" value="TreeGrafter"/>
</dbReference>
<keyword evidence="5" id="KW-1185">Reference proteome</keyword>
<dbReference type="GO" id="GO:0070063">
    <property type="term" value="F:RNA polymerase binding"/>
    <property type="evidence" value="ECO:0007669"/>
    <property type="project" value="InterPro"/>
</dbReference>
<dbReference type="InterPro" id="IPR018151">
    <property type="entry name" value="TF_GreA/GreB_CS"/>
</dbReference>
<reference evidence="4 5" key="1">
    <citation type="submission" date="2020-08" db="EMBL/GenBank/DDBJ databases">
        <title>Genomic Encyclopedia of Type Strains, Phase III (KMG-III): the genomes of soil and plant-associated and newly described type strains.</title>
        <authorList>
            <person name="Whitman W."/>
        </authorList>
    </citation>
    <scope>NUCLEOTIDE SEQUENCE [LARGE SCALE GENOMIC DNA]</scope>
    <source>
        <strain evidence="4 5">CECT 8803</strain>
    </source>
</reference>
<sequence length="167" mass="18235">MSRAFVKEDDGSQGEQLPDLPQSPHPNYVTASGLRKLQAALDQAADELAALRARKDEIDSQILLATTERRLHYLEERIKRAIRIDHADQTDDEIAFGALVTVADDQGQEHAYRIVGEDEADPEAGLISYVSPLAQALLGAGAGDLVIWKKPSGDVELEVLSFVYPAD</sequence>
<dbReference type="GO" id="GO:0003677">
    <property type="term" value="F:DNA binding"/>
    <property type="evidence" value="ECO:0007669"/>
    <property type="project" value="InterPro"/>
</dbReference>
<proteinExistence type="predicted"/>
<comment type="caution">
    <text evidence="4">The sequence shown here is derived from an EMBL/GenBank/DDBJ whole genome shotgun (WGS) entry which is preliminary data.</text>
</comment>
<dbReference type="RefSeq" id="WP_183414944.1">
    <property type="nucleotide sequence ID" value="NZ_JACHXA010000001.1"/>
</dbReference>
<dbReference type="InterPro" id="IPR001437">
    <property type="entry name" value="Tscrpt_elong_fac_GreA/B_C"/>
</dbReference>
<dbReference type="Pfam" id="PF01272">
    <property type="entry name" value="GreA_GreB"/>
    <property type="match status" value="1"/>
</dbReference>
<dbReference type="PANTHER" id="PTHR30437:SF6">
    <property type="entry name" value="TRANSCRIPTION ELONGATION FACTOR GREB"/>
    <property type="match status" value="1"/>
</dbReference>
<dbReference type="GO" id="GO:0032784">
    <property type="term" value="P:regulation of DNA-templated transcription elongation"/>
    <property type="evidence" value="ECO:0007669"/>
    <property type="project" value="InterPro"/>
</dbReference>
<dbReference type="EMBL" id="JACHXA010000001">
    <property type="protein sequence ID" value="MBB3064132.1"/>
    <property type="molecule type" value="Genomic_DNA"/>
</dbReference>
<name>A0A839SNV1_9PROT</name>
<evidence type="ECO:0000256" key="1">
    <source>
        <dbReference type="SAM" id="Coils"/>
    </source>
</evidence>
<feature type="region of interest" description="Disordered" evidence="2">
    <location>
        <begin position="1"/>
        <end position="25"/>
    </location>
</feature>
<accession>A0A839SNV1</accession>
<dbReference type="InterPro" id="IPR023459">
    <property type="entry name" value="Tscrpt_elong_fac_GreA/B_fam"/>
</dbReference>
<keyword evidence="1" id="KW-0175">Coiled coil</keyword>
<dbReference type="PANTHER" id="PTHR30437">
    <property type="entry name" value="TRANSCRIPTION ELONGATION FACTOR GREA"/>
    <property type="match status" value="1"/>
</dbReference>
<evidence type="ECO:0000259" key="3">
    <source>
        <dbReference type="Pfam" id="PF01272"/>
    </source>
</evidence>
<dbReference type="FunFam" id="3.10.50.30:FF:000001">
    <property type="entry name" value="Transcription elongation factor GreA"/>
    <property type="match status" value="1"/>
</dbReference>
<dbReference type="Gene3D" id="3.10.50.30">
    <property type="entry name" value="Transcription elongation factor, GreA/GreB, C-terminal domain"/>
    <property type="match status" value="1"/>
</dbReference>
<dbReference type="SUPFAM" id="SSF54534">
    <property type="entry name" value="FKBP-like"/>
    <property type="match status" value="1"/>
</dbReference>
<evidence type="ECO:0000313" key="4">
    <source>
        <dbReference type="EMBL" id="MBB3064132.1"/>
    </source>
</evidence>
<dbReference type="PROSITE" id="PS00830">
    <property type="entry name" value="GREAB_2"/>
    <property type="match status" value="1"/>
</dbReference>
<dbReference type="Proteomes" id="UP000581135">
    <property type="component" value="Unassembled WGS sequence"/>
</dbReference>
<feature type="compositionally biased region" description="Basic and acidic residues" evidence="2">
    <location>
        <begin position="1"/>
        <end position="10"/>
    </location>
</feature>
<feature type="domain" description="Transcription elongation factor GreA/GreB C-terminal" evidence="3">
    <location>
        <begin position="90"/>
        <end position="162"/>
    </location>
</feature>
<feature type="coiled-coil region" evidence="1">
    <location>
        <begin position="34"/>
        <end position="61"/>
    </location>
</feature>
<dbReference type="AlphaFoldDB" id="A0A839SNV1"/>
<dbReference type="PIRSF" id="PIRSF006092">
    <property type="entry name" value="GreA_GreB"/>
    <property type="match status" value="1"/>
</dbReference>
<dbReference type="InterPro" id="IPR036953">
    <property type="entry name" value="GreA/GreB_C_sf"/>
</dbReference>
<protein>
    <submittedName>
        <fullName evidence="4">Transcription elongation GreA/GreB family factor</fullName>
    </submittedName>
</protein>
<organism evidence="4 5">
    <name type="scientific">Limibacillus halophilus</name>
    <dbReference type="NCBI Taxonomy" id="1579333"/>
    <lineage>
        <taxon>Bacteria</taxon>
        <taxon>Pseudomonadati</taxon>
        <taxon>Pseudomonadota</taxon>
        <taxon>Alphaproteobacteria</taxon>
        <taxon>Rhodospirillales</taxon>
        <taxon>Rhodovibrionaceae</taxon>
        <taxon>Limibacillus</taxon>
    </lineage>
</organism>
<evidence type="ECO:0000313" key="5">
    <source>
        <dbReference type="Proteomes" id="UP000581135"/>
    </source>
</evidence>